<sequence>NNATSIVNCLQILGQSLDARTVMKTGLESVKTALRSYFDSVAEDLEKTQENLKRGQFTHSREQPRGVTQIINYTTFALLPVLSSLFEHIGQNMFGEDLMLDEVQVSCYRILNSLYFLGTNKSIYVERQRPALGKCLAAFSAAFPVAFLEPHLNKFNSFSIYNNKASKDRTALGLPGPVGEVCPLVPNLEKSLEEIMELAESGMKYTQMPHVMEVMLPMLCSYMSHWWEHGPESNPDKADDCCTSVTSEHMNTLLGNILKIIYNNLGIDEGAWMKRLAVFSQPIISKAKAQLLQTHFLPLMDKLKK</sequence>
<accession>A0ABV0TW65</accession>
<feature type="non-terminal residue" evidence="1">
    <location>
        <position position="1"/>
    </location>
</feature>
<keyword evidence="2" id="KW-1185">Reference proteome</keyword>
<dbReference type="EMBL" id="JAHRIQ010048432">
    <property type="protein sequence ID" value="MEQ2237160.1"/>
    <property type="molecule type" value="Genomic_DNA"/>
</dbReference>
<name>A0ABV0TW65_9TELE</name>
<protein>
    <submittedName>
        <fullName evidence="1">Ryanodine receptor 2</fullName>
    </submittedName>
</protein>
<organism evidence="1 2">
    <name type="scientific">Ilyodon furcidens</name>
    <name type="common">goldbreast splitfin</name>
    <dbReference type="NCBI Taxonomy" id="33524"/>
    <lineage>
        <taxon>Eukaryota</taxon>
        <taxon>Metazoa</taxon>
        <taxon>Chordata</taxon>
        <taxon>Craniata</taxon>
        <taxon>Vertebrata</taxon>
        <taxon>Euteleostomi</taxon>
        <taxon>Actinopterygii</taxon>
        <taxon>Neopterygii</taxon>
        <taxon>Teleostei</taxon>
        <taxon>Neoteleostei</taxon>
        <taxon>Acanthomorphata</taxon>
        <taxon>Ovalentaria</taxon>
        <taxon>Atherinomorphae</taxon>
        <taxon>Cyprinodontiformes</taxon>
        <taxon>Goodeidae</taxon>
        <taxon>Ilyodon</taxon>
    </lineage>
</organism>
<gene>
    <name evidence="1" type="primary">RYR2_3</name>
    <name evidence="1" type="ORF">ILYODFUR_020340</name>
</gene>
<dbReference type="InterPro" id="IPR015925">
    <property type="entry name" value="Ryanodine_IP3_receptor"/>
</dbReference>
<dbReference type="Proteomes" id="UP001482620">
    <property type="component" value="Unassembled WGS sequence"/>
</dbReference>
<dbReference type="PANTHER" id="PTHR46399">
    <property type="entry name" value="B30.2/SPRY DOMAIN-CONTAINING PROTEIN"/>
    <property type="match status" value="1"/>
</dbReference>
<dbReference type="PANTHER" id="PTHR46399:SF7">
    <property type="entry name" value="RYANODINE RECEPTOR 2"/>
    <property type="match status" value="1"/>
</dbReference>
<keyword evidence="1" id="KW-0675">Receptor</keyword>
<feature type="non-terminal residue" evidence="1">
    <location>
        <position position="305"/>
    </location>
</feature>
<evidence type="ECO:0000313" key="1">
    <source>
        <dbReference type="EMBL" id="MEQ2237160.1"/>
    </source>
</evidence>
<reference evidence="1 2" key="1">
    <citation type="submission" date="2021-06" db="EMBL/GenBank/DDBJ databases">
        <authorList>
            <person name="Palmer J.M."/>
        </authorList>
    </citation>
    <scope>NUCLEOTIDE SEQUENCE [LARGE SCALE GENOMIC DNA]</scope>
    <source>
        <strain evidence="2">if_2019</strain>
        <tissue evidence="1">Muscle</tissue>
    </source>
</reference>
<evidence type="ECO:0000313" key="2">
    <source>
        <dbReference type="Proteomes" id="UP001482620"/>
    </source>
</evidence>
<comment type="caution">
    <text evidence="1">The sequence shown here is derived from an EMBL/GenBank/DDBJ whole genome shotgun (WGS) entry which is preliminary data.</text>
</comment>
<proteinExistence type="predicted"/>